<dbReference type="NCBIfam" id="TIGR03284">
    <property type="entry name" value="thym_sym"/>
    <property type="match status" value="1"/>
</dbReference>
<dbReference type="CDD" id="cd00351">
    <property type="entry name" value="TS_Pyrimidine_HMase"/>
    <property type="match status" value="1"/>
</dbReference>
<dbReference type="InterPro" id="IPR045097">
    <property type="entry name" value="Thymidate_synth/dCMP_Mease"/>
</dbReference>
<keyword evidence="4 9" id="KW-0808">Transferase</keyword>
<dbReference type="GO" id="GO:0006231">
    <property type="term" value="P:dTMP biosynthetic process"/>
    <property type="evidence" value="ECO:0007669"/>
    <property type="project" value="InterPro"/>
</dbReference>
<feature type="non-terminal residue" evidence="9">
    <location>
        <position position="135"/>
    </location>
</feature>
<gene>
    <name evidence="9" type="primary">thyA</name>
    <name evidence="9" type="ORF">FC695_26785</name>
</gene>
<keyword evidence="5" id="KW-0545">Nucleotide biosynthesis</keyword>
<name>A0A9X9F3U1_BACCE</name>
<protein>
    <recommendedName>
        <fullName evidence="1 6">Thymidylate synthase</fullName>
        <ecNumber evidence="1 6">2.1.1.45</ecNumber>
    </recommendedName>
</protein>
<evidence type="ECO:0000256" key="7">
    <source>
        <dbReference type="PROSITE-ProRule" id="PRU10016"/>
    </source>
</evidence>
<dbReference type="Pfam" id="PF00303">
    <property type="entry name" value="Thymidylat_synt"/>
    <property type="match status" value="1"/>
</dbReference>
<dbReference type="AlphaFoldDB" id="A0A9X9F3U1"/>
<dbReference type="Proteomes" id="UP000308444">
    <property type="component" value="Unassembled WGS sequence"/>
</dbReference>
<evidence type="ECO:0000313" key="9">
    <source>
        <dbReference type="EMBL" id="TKI95779.1"/>
    </source>
</evidence>
<reference evidence="9 10" key="1">
    <citation type="journal article" date="2019" name="Environ. Microbiol.">
        <title>An active ?-lactamase is a part of an orchestrated cell wall stress resistance network of Bacillus subtilis and related rhizosphere species.</title>
        <authorList>
            <person name="Bucher T."/>
            <person name="Keren-Paz A."/>
            <person name="Hausser J."/>
            <person name="Olender T."/>
            <person name="Cytryn E."/>
            <person name="Kolodkin-Gal I."/>
        </authorList>
    </citation>
    <scope>NUCLEOTIDE SEQUENCE [LARGE SCALE GENOMIC DNA]</scope>
    <source>
        <strain evidence="9 10">I32</strain>
    </source>
</reference>
<evidence type="ECO:0000256" key="3">
    <source>
        <dbReference type="ARBA" id="ARBA00022603"/>
    </source>
</evidence>
<organism evidence="9 10">
    <name type="scientific">Bacillus cereus</name>
    <dbReference type="NCBI Taxonomy" id="1396"/>
    <lineage>
        <taxon>Bacteria</taxon>
        <taxon>Bacillati</taxon>
        <taxon>Bacillota</taxon>
        <taxon>Bacilli</taxon>
        <taxon>Bacillales</taxon>
        <taxon>Bacillaceae</taxon>
        <taxon>Bacillus</taxon>
        <taxon>Bacillus cereus group</taxon>
    </lineage>
</organism>
<evidence type="ECO:0000256" key="1">
    <source>
        <dbReference type="ARBA" id="ARBA00011947"/>
    </source>
</evidence>
<feature type="non-terminal residue" evidence="9">
    <location>
        <position position="1"/>
    </location>
</feature>
<keyword evidence="3 9" id="KW-0489">Methyltransferase</keyword>
<evidence type="ECO:0000256" key="4">
    <source>
        <dbReference type="ARBA" id="ARBA00022679"/>
    </source>
</evidence>
<dbReference type="PANTHER" id="PTHR11548">
    <property type="entry name" value="THYMIDYLATE SYNTHASE 1"/>
    <property type="match status" value="1"/>
</dbReference>
<dbReference type="EMBL" id="SZOH01002281">
    <property type="protein sequence ID" value="TKI95779.1"/>
    <property type="molecule type" value="Genomic_DNA"/>
</dbReference>
<evidence type="ECO:0000256" key="5">
    <source>
        <dbReference type="ARBA" id="ARBA00022727"/>
    </source>
</evidence>
<sequence length="135" mass="15377">NKYGYLGDVYGKQWRAWKTTAGETLDQLKDVIEMIKKTPDSRRLIVSAWNPEDVPSMALPPCHTLFQFYVADGKLSCQLYQRSGDIFLGIPFNIASYSLLTHLIAHECGLEVGEFVHTIGDAHIYTNHFEQVEKQ</sequence>
<evidence type="ECO:0000313" key="10">
    <source>
        <dbReference type="Proteomes" id="UP000308444"/>
    </source>
</evidence>
<proteinExistence type="predicted"/>
<evidence type="ECO:0000256" key="6">
    <source>
        <dbReference type="NCBIfam" id="TIGR03284"/>
    </source>
</evidence>
<dbReference type="GO" id="GO:0004799">
    <property type="term" value="F:thymidylate synthase activity"/>
    <property type="evidence" value="ECO:0007669"/>
    <property type="project" value="UniProtKB-UniRule"/>
</dbReference>
<dbReference type="SUPFAM" id="SSF55831">
    <property type="entry name" value="Thymidylate synthase/dCMP hydroxymethylase"/>
    <property type="match status" value="1"/>
</dbReference>
<dbReference type="InterPro" id="IPR020940">
    <property type="entry name" value="Thymidylate_synthase_AS"/>
</dbReference>
<feature type="domain" description="Thymidylate synthase/dCMP hydroxymethylase" evidence="8">
    <location>
        <begin position="2"/>
        <end position="135"/>
    </location>
</feature>
<evidence type="ECO:0000259" key="8">
    <source>
        <dbReference type="Pfam" id="PF00303"/>
    </source>
</evidence>
<dbReference type="EC" id="2.1.1.45" evidence="1 6"/>
<comment type="caution">
    <text evidence="9">The sequence shown here is derived from an EMBL/GenBank/DDBJ whole genome shotgun (WGS) entry which is preliminary data.</text>
</comment>
<keyword evidence="2" id="KW-0963">Cytoplasm</keyword>
<dbReference type="InterPro" id="IPR036926">
    <property type="entry name" value="Thymidate_synth/dCMP_Mease_sf"/>
</dbReference>
<dbReference type="InterPro" id="IPR023451">
    <property type="entry name" value="Thymidate_synth/dCMP_Mease_dom"/>
</dbReference>
<evidence type="ECO:0000256" key="2">
    <source>
        <dbReference type="ARBA" id="ARBA00022490"/>
    </source>
</evidence>
<dbReference type="GO" id="GO:0032259">
    <property type="term" value="P:methylation"/>
    <property type="evidence" value="ECO:0007669"/>
    <property type="project" value="UniProtKB-KW"/>
</dbReference>
<dbReference type="PANTHER" id="PTHR11548:SF9">
    <property type="entry name" value="THYMIDYLATE SYNTHASE"/>
    <property type="match status" value="1"/>
</dbReference>
<dbReference type="PRINTS" id="PR00108">
    <property type="entry name" value="THYMDSNTHASE"/>
</dbReference>
<dbReference type="PROSITE" id="PS00091">
    <property type="entry name" value="THYMIDYLATE_SYNTHASE"/>
    <property type="match status" value="1"/>
</dbReference>
<dbReference type="InterPro" id="IPR000398">
    <property type="entry name" value="Thymidylate_synthase"/>
</dbReference>
<dbReference type="Gene3D" id="3.30.572.10">
    <property type="entry name" value="Thymidylate synthase/dCMP hydroxymethylase domain"/>
    <property type="match status" value="1"/>
</dbReference>
<feature type="active site" evidence="7">
    <location>
        <position position="62"/>
    </location>
</feature>
<accession>A0A9X9F3U1</accession>
<dbReference type="GO" id="GO:0005829">
    <property type="term" value="C:cytosol"/>
    <property type="evidence" value="ECO:0007669"/>
    <property type="project" value="TreeGrafter"/>
</dbReference>